<sequence length="40" mass="4702">MYYILRYPYILLMGIITGISKFIPVVGPWIVYGALESWTY</sequence>
<keyword evidence="1" id="KW-0472">Membrane</keyword>
<name>A0A7J4THC0_9EURY</name>
<evidence type="ECO:0000313" key="2">
    <source>
        <dbReference type="EMBL" id="HII83384.1"/>
    </source>
</evidence>
<gene>
    <name evidence="2" type="ORF">HA271_00775</name>
</gene>
<keyword evidence="1" id="KW-0812">Transmembrane</keyword>
<proteinExistence type="predicted"/>
<dbReference type="AlphaFoldDB" id="A0A7J4THC0"/>
<accession>A0A7J4THC0</accession>
<reference evidence="3" key="1">
    <citation type="journal article" date="2020" name="bioRxiv">
        <title>A rank-normalized archaeal taxonomy based on genome phylogeny resolves widespread incomplete and uneven classifications.</title>
        <authorList>
            <person name="Rinke C."/>
            <person name="Chuvochina M."/>
            <person name="Mussig A.J."/>
            <person name="Chaumeil P.-A."/>
            <person name="Waite D.W."/>
            <person name="Whitman W.B."/>
            <person name="Parks D.H."/>
            <person name="Hugenholtz P."/>
        </authorList>
    </citation>
    <scope>NUCLEOTIDE SEQUENCE [LARGE SCALE GENOMIC DNA]</scope>
</reference>
<comment type="caution">
    <text evidence="2">The sequence shown here is derived from an EMBL/GenBank/DDBJ whole genome shotgun (WGS) entry which is preliminary data.</text>
</comment>
<dbReference type="Proteomes" id="UP000586031">
    <property type="component" value="Unassembled WGS sequence"/>
</dbReference>
<keyword evidence="1" id="KW-1133">Transmembrane helix</keyword>
<dbReference type="EMBL" id="DUHE01000022">
    <property type="protein sequence ID" value="HII83384.1"/>
    <property type="molecule type" value="Genomic_DNA"/>
</dbReference>
<evidence type="ECO:0000313" key="3">
    <source>
        <dbReference type="Proteomes" id="UP000586031"/>
    </source>
</evidence>
<feature type="transmembrane region" description="Helical" evidence="1">
    <location>
        <begin position="7"/>
        <end position="31"/>
    </location>
</feature>
<organism evidence="2 3">
    <name type="scientific">Methanobacterium subterraneum</name>
    <dbReference type="NCBI Taxonomy" id="59277"/>
    <lineage>
        <taxon>Archaea</taxon>
        <taxon>Methanobacteriati</taxon>
        <taxon>Methanobacteriota</taxon>
        <taxon>Methanomada group</taxon>
        <taxon>Methanobacteria</taxon>
        <taxon>Methanobacteriales</taxon>
        <taxon>Methanobacteriaceae</taxon>
        <taxon>Methanobacterium</taxon>
    </lineage>
</organism>
<evidence type="ECO:0000256" key="1">
    <source>
        <dbReference type="SAM" id="Phobius"/>
    </source>
</evidence>
<protein>
    <submittedName>
        <fullName evidence="2">AI-2E family transporter</fullName>
    </submittedName>
</protein>